<proteinExistence type="predicted"/>
<dbReference type="GO" id="GO:0140737">
    <property type="term" value="C:encapsulin nanocompartment"/>
    <property type="evidence" value="ECO:0007669"/>
    <property type="project" value="UniProtKB-SubCell"/>
</dbReference>
<keyword evidence="5" id="KW-1284">Encapsulin nanocompartment</keyword>
<dbReference type="InterPro" id="IPR009078">
    <property type="entry name" value="Ferritin-like_SF"/>
</dbReference>
<feature type="compositionally biased region" description="Gly residues" evidence="6">
    <location>
        <begin position="107"/>
        <end position="129"/>
    </location>
</feature>
<organism evidence="7 8">
    <name type="scientific">Capillimicrobium parvum</name>
    <dbReference type="NCBI Taxonomy" id="2884022"/>
    <lineage>
        <taxon>Bacteria</taxon>
        <taxon>Bacillati</taxon>
        <taxon>Actinomycetota</taxon>
        <taxon>Thermoleophilia</taxon>
        <taxon>Solirubrobacterales</taxon>
        <taxon>Capillimicrobiaceae</taxon>
        <taxon>Capillimicrobium</taxon>
    </lineage>
</organism>
<reference evidence="7" key="1">
    <citation type="journal article" date="2022" name="Int. J. Syst. Evol. Microbiol.">
        <title>Pseudomonas aegrilactucae sp. nov. and Pseudomonas morbosilactucae sp. nov., pathogens causing bacterial rot of lettuce in Japan.</title>
        <authorList>
            <person name="Sawada H."/>
            <person name="Fujikawa T."/>
            <person name="Satou M."/>
        </authorList>
    </citation>
    <scope>NUCLEOTIDE SEQUENCE</scope>
    <source>
        <strain evidence="7">0166_1</strain>
    </source>
</reference>
<evidence type="ECO:0000256" key="2">
    <source>
        <dbReference type="ARBA" id="ARBA00022723"/>
    </source>
</evidence>
<keyword evidence="3" id="KW-0408">Iron</keyword>
<evidence type="ECO:0000313" key="7">
    <source>
        <dbReference type="EMBL" id="UGS34446.1"/>
    </source>
</evidence>
<accession>A0A9E6XVC3</accession>
<evidence type="ECO:0000256" key="1">
    <source>
        <dbReference type="ARBA" id="ARBA00022434"/>
    </source>
</evidence>
<evidence type="ECO:0000313" key="8">
    <source>
        <dbReference type="Proteomes" id="UP001162834"/>
    </source>
</evidence>
<dbReference type="EMBL" id="CP087164">
    <property type="protein sequence ID" value="UGS34446.1"/>
    <property type="molecule type" value="Genomic_DNA"/>
</dbReference>
<evidence type="ECO:0000256" key="6">
    <source>
        <dbReference type="SAM" id="MobiDB-lite"/>
    </source>
</evidence>
<dbReference type="GO" id="GO:0006879">
    <property type="term" value="P:intracellular iron ion homeostasis"/>
    <property type="evidence" value="ECO:0007669"/>
    <property type="project" value="UniProtKB-KW"/>
</dbReference>
<evidence type="ECO:0008006" key="9">
    <source>
        <dbReference type="Google" id="ProtNLM"/>
    </source>
</evidence>
<dbReference type="Gene3D" id="6.10.140.1960">
    <property type="match status" value="1"/>
</dbReference>
<protein>
    <recommendedName>
        <fullName evidence="9">Rubrerythrin diiron-binding domain-containing protein</fullName>
    </recommendedName>
</protein>
<dbReference type="InterPro" id="IPR054581">
    <property type="entry name" value="EncFtn-like"/>
</dbReference>
<evidence type="ECO:0000256" key="3">
    <source>
        <dbReference type="ARBA" id="ARBA00023004"/>
    </source>
</evidence>
<dbReference type="AlphaFoldDB" id="A0A9E6XVC3"/>
<keyword evidence="8" id="KW-1185">Reference proteome</keyword>
<dbReference type="GO" id="GO:0046872">
    <property type="term" value="F:metal ion binding"/>
    <property type="evidence" value="ECO:0007669"/>
    <property type="project" value="UniProtKB-KW"/>
</dbReference>
<feature type="region of interest" description="Disordered" evidence="6">
    <location>
        <begin position="92"/>
        <end position="129"/>
    </location>
</feature>
<dbReference type="SUPFAM" id="SSF47240">
    <property type="entry name" value="Ferritin-like"/>
    <property type="match status" value="1"/>
</dbReference>
<keyword evidence="1" id="KW-0409">Iron storage</keyword>
<dbReference type="Pfam" id="PF22277">
    <property type="entry name" value="EncFtn-like"/>
    <property type="match status" value="1"/>
</dbReference>
<evidence type="ECO:0000256" key="5">
    <source>
        <dbReference type="ARBA" id="ARBA00033787"/>
    </source>
</evidence>
<sequence length="129" mass="13817">MGFDQYHEPPEDLPAATRTFARMCASLTEEAEAIGWYAQRLAVEPDPAARAIMEDAQGEEFKHFAMDLEYLLRQTPRWRQIAEGVLFQPGDIVAHGEDAEAGSAPDDGGGGEGPGDGSLGIGSLRGEGL</sequence>
<gene>
    <name evidence="7" type="ORF">DSM104329_00824</name>
</gene>
<keyword evidence="2" id="KW-0479">Metal-binding</keyword>
<comment type="subcellular location">
    <subcellularLocation>
        <location evidence="4">Encapsulin nanocompartment</location>
    </subcellularLocation>
</comment>
<evidence type="ECO:0000256" key="4">
    <source>
        <dbReference type="ARBA" id="ARBA00033738"/>
    </source>
</evidence>
<name>A0A9E6XVC3_9ACTN</name>
<dbReference type="Proteomes" id="UP001162834">
    <property type="component" value="Chromosome"/>
</dbReference>
<dbReference type="KEGG" id="sbae:DSM104329_00824"/>